<feature type="compositionally biased region" description="Acidic residues" evidence="1">
    <location>
        <begin position="73"/>
        <end position="86"/>
    </location>
</feature>
<dbReference type="GO" id="GO:0006355">
    <property type="term" value="P:regulation of DNA-templated transcription"/>
    <property type="evidence" value="ECO:0007669"/>
    <property type="project" value="InterPro"/>
</dbReference>
<evidence type="ECO:0000313" key="3">
    <source>
        <dbReference type="EMBL" id="CAH1429283.1"/>
    </source>
</evidence>
<evidence type="ECO:0000313" key="2">
    <source>
        <dbReference type="EMBL" id="CAH1421698.1"/>
    </source>
</evidence>
<evidence type="ECO:0000256" key="1">
    <source>
        <dbReference type="SAM" id="MobiDB-lite"/>
    </source>
</evidence>
<proteinExistence type="predicted"/>
<dbReference type="EMBL" id="CAKMRJ010001112">
    <property type="protein sequence ID" value="CAH1421698.1"/>
    <property type="molecule type" value="Genomic_DNA"/>
</dbReference>
<dbReference type="AlphaFoldDB" id="A0AAU9N8D8"/>
<gene>
    <name evidence="3" type="ORF">LVIROSA_LOCUS16152</name>
    <name evidence="2" type="ORF">LVIROSA_LOCUS9086</name>
</gene>
<name>A0AAU9N8D8_9ASTR</name>
<feature type="region of interest" description="Disordered" evidence="1">
    <location>
        <begin position="63"/>
        <end position="86"/>
    </location>
</feature>
<dbReference type="PANTHER" id="PTHR34669">
    <property type="entry name" value="THIOREDOXIN-LIKE FOLD DOMAIN-CONTAINING PROTEIN MRL7L, CHLOROPLASTIC"/>
    <property type="match status" value="1"/>
</dbReference>
<dbReference type="EMBL" id="CAKMRJ010002637">
    <property type="protein sequence ID" value="CAH1429283.1"/>
    <property type="molecule type" value="Genomic_DNA"/>
</dbReference>
<evidence type="ECO:0000313" key="4">
    <source>
        <dbReference type="Proteomes" id="UP001157418"/>
    </source>
</evidence>
<sequence>MSLLSMLPFSQPLFAKENVLKASISFNKMPFTSIHLPRSMFLTQRKFLRASKVEILDCDDDKRKESTKSSKIDDDDDDDSDSDFEMDEDERIEFRKKIRQMIEMNPEVKDVDPEEKKKMMEKLLSDYPLVVDEEDPDWPEDAEGRGFNFSQFFDKMTIKNVKKDDEDYDSDGEVNWQDIRAIKDIKSEEWEDTVFQDLSPLIVLVHNRYRRPKENEMARDQLEKAIQIIWDCRIPSPRCVAIDAVVECDLVLTLGVSVFPELIFTKVGKILHREKEIRTAEELSKMMAFFYYGAAKPPCLGNNFVMTNDAIPGFTTKK</sequence>
<accession>A0AAU9N8D8</accession>
<organism evidence="3 4">
    <name type="scientific">Lactuca virosa</name>
    <dbReference type="NCBI Taxonomy" id="75947"/>
    <lineage>
        <taxon>Eukaryota</taxon>
        <taxon>Viridiplantae</taxon>
        <taxon>Streptophyta</taxon>
        <taxon>Embryophyta</taxon>
        <taxon>Tracheophyta</taxon>
        <taxon>Spermatophyta</taxon>
        <taxon>Magnoliopsida</taxon>
        <taxon>eudicotyledons</taxon>
        <taxon>Gunneridae</taxon>
        <taxon>Pentapetalae</taxon>
        <taxon>asterids</taxon>
        <taxon>campanulids</taxon>
        <taxon>Asterales</taxon>
        <taxon>Asteraceae</taxon>
        <taxon>Cichorioideae</taxon>
        <taxon>Cichorieae</taxon>
        <taxon>Lactucinae</taxon>
        <taxon>Lactuca</taxon>
    </lineage>
</organism>
<dbReference type="InterPro" id="IPR044701">
    <property type="entry name" value="MRL7/MRL7L"/>
</dbReference>
<dbReference type="Proteomes" id="UP001157418">
    <property type="component" value="Unassembled WGS sequence"/>
</dbReference>
<reference evidence="3 4" key="1">
    <citation type="submission" date="2022-01" db="EMBL/GenBank/DDBJ databases">
        <authorList>
            <person name="Xiong W."/>
            <person name="Schranz E."/>
        </authorList>
    </citation>
    <scope>NUCLEOTIDE SEQUENCE [LARGE SCALE GENOMIC DNA]</scope>
</reference>
<feature type="compositionally biased region" description="Basic and acidic residues" evidence="1">
    <location>
        <begin position="63"/>
        <end position="72"/>
    </location>
</feature>
<dbReference type="GO" id="GO:0009658">
    <property type="term" value="P:chloroplast organization"/>
    <property type="evidence" value="ECO:0007669"/>
    <property type="project" value="InterPro"/>
</dbReference>
<dbReference type="PANTHER" id="PTHR34669:SF1">
    <property type="entry name" value="THIOREDOXIN-LIKE FOLD DOMAIN-CONTAINING PROTEIN MRL7L, CHLOROPLASTIC"/>
    <property type="match status" value="1"/>
</dbReference>
<keyword evidence="4" id="KW-1185">Reference proteome</keyword>
<comment type="caution">
    <text evidence="3">The sequence shown here is derived from an EMBL/GenBank/DDBJ whole genome shotgun (WGS) entry which is preliminary data.</text>
</comment>
<protein>
    <submittedName>
        <fullName evidence="3">Uncharacterized protein</fullName>
    </submittedName>
</protein>
<dbReference type="GO" id="GO:0009570">
    <property type="term" value="C:chloroplast stroma"/>
    <property type="evidence" value="ECO:0007669"/>
    <property type="project" value="TreeGrafter"/>
</dbReference>